<comment type="caution">
    <text evidence="1">The sequence shown here is derived from an EMBL/GenBank/DDBJ whole genome shotgun (WGS) entry which is preliminary data.</text>
</comment>
<keyword evidence="2" id="KW-1185">Reference proteome</keyword>
<evidence type="ECO:0000313" key="2">
    <source>
        <dbReference type="Proteomes" id="UP000702209"/>
    </source>
</evidence>
<gene>
    <name evidence="1" type="ORF">IU459_20970</name>
</gene>
<dbReference type="Proteomes" id="UP000702209">
    <property type="component" value="Unassembled WGS sequence"/>
</dbReference>
<protein>
    <submittedName>
        <fullName evidence="1">Uncharacterized protein</fullName>
    </submittedName>
</protein>
<reference evidence="1 2" key="1">
    <citation type="submission" date="2020-10" db="EMBL/GenBank/DDBJ databases">
        <title>Identification of Nocardia species via Next-generation sequencing and recognition of intraspecies genetic diversity.</title>
        <authorList>
            <person name="Li P."/>
            <person name="Li P."/>
            <person name="Lu B."/>
        </authorList>
    </citation>
    <scope>NUCLEOTIDE SEQUENCE [LARGE SCALE GENOMIC DNA]</scope>
    <source>
        <strain evidence="1 2">BJ06-0157</strain>
    </source>
</reference>
<dbReference type="RefSeq" id="WP_195131238.1">
    <property type="nucleotide sequence ID" value="NZ_JADLQX010000015.1"/>
</dbReference>
<evidence type="ECO:0000313" key="1">
    <source>
        <dbReference type="EMBL" id="MBF6299996.1"/>
    </source>
</evidence>
<name>A0ABS0CUL2_9NOCA</name>
<proteinExistence type="predicted"/>
<dbReference type="EMBL" id="JADLQX010000015">
    <property type="protein sequence ID" value="MBF6299996.1"/>
    <property type="molecule type" value="Genomic_DNA"/>
</dbReference>
<accession>A0ABS0CUL2</accession>
<sequence length="165" mass="18356">MTKVVWEAYPQRAGLAEHTPGYLLSDDPFQIAERLSDVGFETVHLTGARWTRSDENYTYTATVTESEGSHADAAAEINRYLKATELQQDVRRILYAFVIRQDCGDGPVSRDEALRVAGSQAALDALIYLRPRAEDVGVDEILHRGIDALALLHAERELGLLNDDD</sequence>
<organism evidence="1 2">
    <name type="scientific">Nocardia amamiensis</name>
    <dbReference type="NCBI Taxonomy" id="404578"/>
    <lineage>
        <taxon>Bacteria</taxon>
        <taxon>Bacillati</taxon>
        <taxon>Actinomycetota</taxon>
        <taxon>Actinomycetes</taxon>
        <taxon>Mycobacteriales</taxon>
        <taxon>Nocardiaceae</taxon>
        <taxon>Nocardia</taxon>
    </lineage>
</organism>